<evidence type="ECO:0000259" key="8">
    <source>
        <dbReference type="PROSITE" id="PS52029"/>
    </source>
</evidence>
<evidence type="ECO:0000256" key="7">
    <source>
        <dbReference type="PROSITE-ProRule" id="PRU01373"/>
    </source>
</evidence>
<evidence type="ECO:0000256" key="5">
    <source>
        <dbReference type="ARBA" id="ARBA00022984"/>
    </source>
</evidence>
<dbReference type="RefSeq" id="WP_223021965.1">
    <property type="nucleotide sequence ID" value="NZ_CP078143.1"/>
</dbReference>
<dbReference type="PANTHER" id="PTHR38589">
    <property type="entry name" value="BLR0621 PROTEIN"/>
    <property type="match status" value="1"/>
</dbReference>
<feature type="domain" description="L,D-TPase catalytic" evidence="8">
    <location>
        <begin position="1"/>
        <end position="181"/>
    </location>
</feature>
<dbReference type="Proteomes" id="UP001596107">
    <property type="component" value="Unassembled WGS sequence"/>
</dbReference>
<dbReference type="InterPro" id="IPR005490">
    <property type="entry name" value="LD_TPept_cat_dom"/>
</dbReference>
<comment type="pathway">
    <text evidence="1 7">Cell wall biogenesis; peptidoglycan biosynthesis.</text>
</comment>
<keyword evidence="4 7" id="KW-0133">Cell shape</keyword>
<dbReference type="PROSITE" id="PS52029">
    <property type="entry name" value="LD_TPASE"/>
    <property type="match status" value="1"/>
</dbReference>
<dbReference type="PANTHER" id="PTHR38589:SF1">
    <property type="entry name" value="BLR0621 PROTEIN"/>
    <property type="match status" value="1"/>
</dbReference>
<keyword evidence="5 7" id="KW-0573">Peptidoglycan synthesis</keyword>
<sequence length="182" mass="20467">MMCKAGKSIHLIEVRRRPGRPTEGLMRVGPFVFPCALGRTGTTMLKHEGDGATPVGELQLLYGYFRGDRSPSGPPKCRFSLRQIKAGDGWCDASGDRNYNRPVKLPYRASHERMTREDRLYDICMVSDWNMRPAIRNRGSAIFFHIAKPGFPPTEGCIAVSPRAMARILLLIGPSTRIRIHR</sequence>
<evidence type="ECO:0000313" key="10">
    <source>
        <dbReference type="Proteomes" id="UP001596107"/>
    </source>
</evidence>
<evidence type="ECO:0000256" key="6">
    <source>
        <dbReference type="ARBA" id="ARBA00023316"/>
    </source>
</evidence>
<protein>
    <submittedName>
        <fullName evidence="9">L,D-transpeptidase</fullName>
    </submittedName>
</protein>
<feature type="active site" description="Nucleophile" evidence="7">
    <location>
        <position position="157"/>
    </location>
</feature>
<keyword evidence="6 7" id="KW-0961">Cell wall biogenesis/degradation</keyword>
<reference evidence="10" key="1">
    <citation type="journal article" date="2019" name="Int. J. Syst. Evol. Microbiol.">
        <title>The Global Catalogue of Microorganisms (GCM) 10K type strain sequencing project: providing services to taxonomists for standard genome sequencing and annotation.</title>
        <authorList>
            <consortium name="The Broad Institute Genomics Platform"/>
            <consortium name="The Broad Institute Genome Sequencing Center for Infectious Disease"/>
            <person name="Wu L."/>
            <person name="Ma J."/>
        </authorList>
    </citation>
    <scope>NUCLEOTIDE SEQUENCE [LARGE SCALE GENOMIC DNA]</scope>
    <source>
        <strain evidence="10">JCM 3366</strain>
    </source>
</reference>
<proteinExistence type="inferred from homology"/>
<evidence type="ECO:0000256" key="3">
    <source>
        <dbReference type="ARBA" id="ARBA00022679"/>
    </source>
</evidence>
<comment type="similarity">
    <text evidence="2">Belongs to the YkuD family.</text>
</comment>
<evidence type="ECO:0000313" key="9">
    <source>
        <dbReference type="EMBL" id="MFC5586549.1"/>
    </source>
</evidence>
<dbReference type="SUPFAM" id="SSF141523">
    <property type="entry name" value="L,D-transpeptidase catalytic domain-like"/>
    <property type="match status" value="1"/>
</dbReference>
<comment type="caution">
    <text evidence="9">The sequence shown here is derived from an EMBL/GenBank/DDBJ whole genome shotgun (WGS) entry which is preliminary data.</text>
</comment>
<keyword evidence="10" id="KW-1185">Reference proteome</keyword>
<dbReference type="EMBL" id="JBHSNB010000003">
    <property type="protein sequence ID" value="MFC5586549.1"/>
    <property type="molecule type" value="Genomic_DNA"/>
</dbReference>
<accession>A0ABW0TB77</accession>
<dbReference type="CDD" id="cd16913">
    <property type="entry name" value="YkuD_like"/>
    <property type="match status" value="1"/>
</dbReference>
<evidence type="ECO:0000256" key="2">
    <source>
        <dbReference type="ARBA" id="ARBA00005992"/>
    </source>
</evidence>
<dbReference type="Pfam" id="PF03734">
    <property type="entry name" value="YkuD"/>
    <property type="match status" value="1"/>
</dbReference>
<organism evidence="9 10">
    <name type="scientific">Nitratireductor kimnyeongensis</name>
    <dbReference type="NCBI Taxonomy" id="430679"/>
    <lineage>
        <taxon>Bacteria</taxon>
        <taxon>Pseudomonadati</taxon>
        <taxon>Pseudomonadota</taxon>
        <taxon>Alphaproteobacteria</taxon>
        <taxon>Hyphomicrobiales</taxon>
        <taxon>Phyllobacteriaceae</taxon>
        <taxon>Nitratireductor</taxon>
    </lineage>
</organism>
<dbReference type="InterPro" id="IPR038063">
    <property type="entry name" value="Transpep_catalytic_dom"/>
</dbReference>
<evidence type="ECO:0000256" key="1">
    <source>
        <dbReference type="ARBA" id="ARBA00004752"/>
    </source>
</evidence>
<name>A0ABW0TB77_9HYPH</name>
<feature type="active site" description="Proton donor/acceptor" evidence="7">
    <location>
        <position position="145"/>
    </location>
</feature>
<gene>
    <name evidence="9" type="ORF">ACFPOD_15650</name>
</gene>
<keyword evidence="3" id="KW-0808">Transferase</keyword>
<evidence type="ECO:0000256" key="4">
    <source>
        <dbReference type="ARBA" id="ARBA00022960"/>
    </source>
</evidence>